<protein>
    <submittedName>
        <fullName evidence="2">Uncharacterized protein</fullName>
    </submittedName>
</protein>
<accession>A0AAV4JTT0</accession>
<gene>
    <name evidence="2" type="ORF">ElyMa_005175400</name>
</gene>
<dbReference type="EMBL" id="BMAT01010356">
    <property type="protein sequence ID" value="GFS25118.1"/>
    <property type="molecule type" value="Genomic_DNA"/>
</dbReference>
<proteinExistence type="predicted"/>
<feature type="region of interest" description="Disordered" evidence="1">
    <location>
        <begin position="1"/>
        <end position="21"/>
    </location>
</feature>
<reference evidence="2 3" key="1">
    <citation type="journal article" date="2021" name="Elife">
        <title>Chloroplast acquisition without the gene transfer in kleptoplastic sea slugs, Plakobranchus ocellatus.</title>
        <authorList>
            <person name="Maeda T."/>
            <person name="Takahashi S."/>
            <person name="Yoshida T."/>
            <person name="Shimamura S."/>
            <person name="Takaki Y."/>
            <person name="Nagai Y."/>
            <person name="Toyoda A."/>
            <person name="Suzuki Y."/>
            <person name="Arimoto A."/>
            <person name="Ishii H."/>
            <person name="Satoh N."/>
            <person name="Nishiyama T."/>
            <person name="Hasebe M."/>
            <person name="Maruyama T."/>
            <person name="Minagawa J."/>
            <person name="Obokata J."/>
            <person name="Shigenobu S."/>
        </authorList>
    </citation>
    <scope>NUCLEOTIDE SEQUENCE [LARGE SCALE GENOMIC DNA]</scope>
</reference>
<evidence type="ECO:0000313" key="3">
    <source>
        <dbReference type="Proteomes" id="UP000762676"/>
    </source>
</evidence>
<keyword evidence="3" id="KW-1185">Reference proteome</keyword>
<name>A0AAV4JTT0_9GAST</name>
<dbReference type="Proteomes" id="UP000762676">
    <property type="component" value="Unassembled WGS sequence"/>
</dbReference>
<evidence type="ECO:0000313" key="2">
    <source>
        <dbReference type="EMBL" id="GFS25118.1"/>
    </source>
</evidence>
<feature type="compositionally biased region" description="Basic and acidic residues" evidence="1">
    <location>
        <begin position="1"/>
        <end position="11"/>
    </location>
</feature>
<comment type="caution">
    <text evidence="2">The sequence shown here is derived from an EMBL/GenBank/DDBJ whole genome shotgun (WGS) entry which is preliminary data.</text>
</comment>
<feature type="region of interest" description="Disordered" evidence="1">
    <location>
        <begin position="35"/>
        <end position="67"/>
    </location>
</feature>
<organism evidence="2 3">
    <name type="scientific">Elysia marginata</name>
    <dbReference type="NCBI Taxonomy" id="1093978"/>
    <lineage>
        <taxon>Eukaryota</taxon>
        <taxon>Metazoa</taxon>
        <taxon>Spiralia</taxon>
        <taxon>Lophotrochozoa</taxon>
        <taxon>Mollusca</taxon>
        <taxon>Gastropoda</taxon>
        <taxon>Heterobranchia</taxon>
        <taxon>Euthyneura</taxon>
        <taxon>Panpulmonata</taxon>
        <taxon>Sacoglossa</taxon>
        <taxon>Placobranchoidea</taxon>
        <taxon>Plakobranchidae</taxon>
        <taxon>Elysia</taxon>
    </lineage>
</organism>
<evidence type="ECO:0000256" key="1">
    <source>
        <dbReference type="SAM" id="MobiDB-lite"/>
    </source>
</evidence>
<sequence>MNEEPQRDAGKTNRASQNTMRKALTRVVTAVGGQLGKPMTSGWRQGARSGIRRTARRPWGDSTHSDWPLAGRMEASLGRLLPSAGSGSAKGTVLNTTHLVALIFFLLFFSL</sequence>
<dbReference type="AlphaFoldDB" id="A0AAV4JTT0"/>